<dbReference type="AlphaFoldDB" id="A0A0P1BIA4"/>
<evidence type="ECO:0000256" key="1">
    <source>
        <dbReference type="SAM" id="MobiDB-lite"/>
    </source>
</evidence>
<keyword evidence="3" id="KW-1185">Reference proteome</keyword>
<reference evidence="2 3" key="1">
    <citation type="submission" date="2014-09" db="EMBL/GenBank/DDBJ databases">
        <authorList>
            <person name="Magalhaes I.L.F."/>
            <person name="Oliveira U."/>
            <person name="Santos F.R."/>
            <person name="Vidigal T.H.D.A."/>
            <person name="Brescovit A.D."/>
            <person name="Santos A.J."/>
        </authorList>
    </citation>
    <scope>NUCLEOTIDE SEQUENCE [LARGE SCALE GENOMIC DNA]</scope>
</reference>
<proteinExistence type="predicted"/>
<organism evidence="2 3">
    <name type="scientific">Ceraceosorus bombacis</name>
    <dbReference type="NCBI Taxonomy" id="401625"/>
    <lineage>
        <taxon>Eukaryota</taxon>
        <taxon>Fungi</taxon>
        <taxon>Dikarya</taxon>
        <taxon>Basidiomycota</taxon>
        <taxon>Ustilaginomycotina</taxon>
        <taxon>Exobasidiomycetes</taxon>
        <taxon>Ceraceosorales</taxon>
        <taxon>Ceraceosoraceae</taxon>
        <taxon>Ceraceosorus</taxon>
    </lineage>
</organism>
<dbReference type="Proteomes" id="UP000054845">
    <property type="component" value="Unassembled WGS sequence"/>
</dbReference>
<accession>A0A0P1BIA4</accession>
<protein>
    <submittedName>
        <fullName evidence="2">Uncharacterized protein</fullName>
    </submittedName>
</protein>
<feature type="region of interest" description="Disordered" evidence="1">
    <location>
        <begin position="1"/>
        <end position="21"/>
    </location>
</feature>
<evidence type="ECO:0000313" key="2">
    <source>
        <dbReference type="EMBL" id="CEH15980.1"/>
    </source>
</evidence>
<evidence type="ECO:0000313" key="3">
    <source>
        <dbReference type="Proteomes" id="UP000054845"/>
    </source>
</evidence>
<dbReference type="EMBL" id="CCYA01000273">
    <property type="protein sequence ID" value="CEH15980.1"/>
    <property type="molecule type" value="Genomic_DNA"/>
</dbReference>
<name>A0A0P1BIA4_9BASI</name>
<feature type="region of interest" description="Disordered" evidence="1">
    <location>
        <begin position="33"/>
        <end position="57"/>
    </location>
</feature>
<feature type="compositionally biased region" description="Polar residues" evidence="1">
    <location>
        <begin position="41"/>
        <end position="51"/>
    </location>
</feature>
<sequence length="57" mass="6619">MDTSTPHSLAPELETRNRHKLHDRISKWIKRKAEQEELSTEVCSSTQSPSRTPEPYV</sequence>